<comment type="caution">
    <text evidence="2">The sequence shown here is derived from an EMBL/GenBank/DDBJ whole genome shotgun (WGS) entry which is preliminary data.</text>
</comment>
<accession>A0AAN6Z5Z9</accession>
<sequence>MSPQRHLLSFLLLLLTSPHQAIAVKNLPAGVDISEDTPGQVTINGDPTGNTTVGANLPISATIFWGVPGPSTCRGSVMVEFRLPQPADPDAGPTQEWCYTLPRVSGCGKFVASKEAGCQARLFSEPGCQMYVNTAVFIPEERAVGGRWWSVGVRCGVPAPAPESETLGLPPLAGLIRRPGGN</sequence>
<evidence type="ECO:0000313" key="3">
    <source>
        <dbReference type="Proteomes" id="UP001302602"/>
    </source>
</evidence>
<reference evidence="2" key="1">
    <citation type="journal article" date="2023" name="Mol. Phylogenet. Evol.">
        <title>Genome-scale phylogeny and comparative genomics of the fungal order Sordariales.</title>
        <authorList>
            <person name="Hensen N."/>
            <person name="Bonometti L."/>
            <person name="Westerberg I."/>
            <person name="Brannstrom I.O."/>
            <person name="Guillou S."/>
            <person name="Cros-Aarteil S."/>
            <person name="Calhoun S."/>
            <person name="Haridas S."/>
            <person name="Kuo A."/>
            <person name="Mondo S."/>
            <person name="Pangilinan J."/>
            <person name="Riley R."/>
            <person name="LaButti K."/>
            <person name="Andreopoulos B."/>
            <person name="Lipzen A."/>
            <person name="Chen C."/>
            <person name="Yan M."/>
            <person name="Daum C."/>
            <person name="Ng V."/>
            <person name="Clum A."/>
            <person name="Steindorff A."/>
            <person name="Ohm R.A."/>
            <person name="Martin F."/>
            <person name="Silar P."/>
            <person name="Natvig D.O."/>
            <person name="Lalanne C."/>
            <person name="Gautier V."/>
            <person name="Ament-Velasquez S.L."/>
            <person name="Kruys A."/>
            <person name="Hutchinson M.I."/>
            <person name="Powell A.J."/>
            <person name="Barry K."/>
            <person name="Miller A.N."/>
            <person name="Grigoriev I.V."/>
            <person name="Debuchy R."/>
            <person name="Gladieux P."/>
            <person name="Hiltunen Thoren M."/>
            <person name="Johannesson H."/>
        </authorList>
    </citation>
    <scope>NUCLEOTIDE SEQUENCE</scope>
    <source>
        <strain evidence="2">CBS 731.68</strain>
    </source>
</reference>
<evidence type="ECO:0000313" key="2">
    <source>
        <dbReference type="EMBL" id="KAK4126995.1"/>
    </source>
</evidence>
<dbReference type="Proteomes" id="UP001302602">
    <property type="component" value="Unassembled WGS sequence"/>
</dbReference>
<evidence type="ECO:0000256" key="1">
    <source>
        <dbReference type="SAM" id="SignalP"/>
    </source>
</evidence>
<feature type="chain" id="PRO_5042989531" evidence="1">
    <location>
        <begin position="24"/>
        <end position="182"/>
    </location>
</feature>
<reference evidence="2" key="2">
    <citation type="submission" date="2023-05" db="EMBL/GenBank/DDBJ databases">
        <authorList>
            <consortium name="Lawrence Berkeley National Laboratory"/>
            <person name="Steindorff A."/>
            <person name="Hensen N."/>
            <person name="Bonometti L."/>
            <person name="Westerberg I."/>
            <person name="Brannstrom I.O."/>
            <person name="Guillou S."/>
            <person name="Cros-Aarteil S."/>
            <person name="Calhoun S."/>
            <person name="Haridas S."/>
            <person name="Kuo A."/>
            <person name="Mondo S."/>
            <person name="Pangilinan J."/>
            <person name="Riley R."/>
            <person name="Labutti K."/>
            <person name="Andreopoulos B."/>
            <person name="Lipzen A."/>
            <person name="Chen C."/>
            <person name="Yanf M."/>
            <person name="Daum C."/>
            <person name="Ng V."/>
            <person name="Clum A."/>
            <person name="Ohm R."/>
            <person name="Martin F."/>
            <person name="Silar P."/>
            <person name="Natvig D."/>
            <person name="Lalanne C."/>
            <person name="Gautier V."/>
            <person name="Ament-Velasquez S.L."/>
            <person name="Kruys A."/>
            <person name="Hutchinson M.I."/>
            <person name="Powell A.J."/>
            <person name="Barry K."/>
            <person name="Miller A.N."/>
            <person name="Grigoriev I.V."/>
            <person name="Debuchy R."/>
            <person name="Gladieux P."/>
            <person name="Thoren M.H."/>
            <person name="Johannesson H."/>
        </authorList>
    </citation>
    <scope>NUCLEOTIDE SEQUENCE</scope>
    <source>
        <strain evidence="2">CBS 731.68</strain>
    </source>
</reference>
<protein>
    <submittedName>
        <fullName evidence="2">Uncharacterized protein</fullName>
    </submittedName>
</protein>
<keyword evidence="3" id="KW-1185">Reference proteome</keyword>
<dbReference type="GeneID" id="87828824"/>
<proteinExistence type="predicted"/>
<feature type="signal peptide" evidence="1">
    <location>
        <begin position="1"/>
        <end position="23"/>
    </location>
</feature>
<keyword evidence="1" id="KW-0732">Signal</keyword>
<name>A0AAN6Z5Z9_9PEZI</name>
<dbReference type="EMBL" id="MU853224">
    <property type="protein sequence ID" value="KAK4126995.1"/>
    <property type="molecule type" value="Genomic_DNA"/>
</dbReference>
<gene>
    <name evidence="2" type="ORF">N657DRAFT_640887</name>
</gene>
<dbReference type="AlphaFoldDB" id="A0AAN6Z5Z9"/>
<dbReference type="RefSeq" id="XP_062650766.1">
    <property type="nucleotide sequence ID" value="XM_062792055.1"/>
</dbReference>
<organism evidence="2 3">
    <name type="scientific">Parathielavia appendiculata</name>
    <dbReference type="NCBI Taxonomy" id="2587402"/>
    <lineage>
        <taxon>Eukaryota</taxon>
        <taxon>Fungi</taxon>
        <taxon>Dikarya</taxon>
        <taxon>Ascomycota</taxon>
        <taxon>Pezizomycotina</taxon>
        <taxon>Sordariomycetes</taxon>
        <taxon>Sordariomycetidae</taxon>
        <taxon>Sordariales</taxon>
        <taxon>Chaetomiaceae</taxon>
        <taxon>Parathielavia</taxon>
    </lineage>
</organism>